<comment type="caution">
    <text evidence="1">The sequence shown here is derived from an EMBL/GenBank/DDBJ whole genome shotgun (WGS) entry which is preliminary data.</text>
</comment>
<protein>
    <submittedName>
        <fullName evidence="1">Uncharacterized protein</fullName>
    </submittedName>
</protein>
<sequence>MKINSLLFVIVALLPMGLMAQSDITLGATYLPYESTILIHVVNSANKSMRIRNSYGASSGSLIQFHLKDKAGKEISLYDAVFYEGIDYQRFVSINPRSTKTFRFLLRHLCPSNHSPADVYSVDVSCFINYSIPEEERFEFIHKVLPIKTKQDLMIHSMYDSHNQDMMIVLYNTSDDEISVRNSGTAIKFELLDQQGTRLATRNFPFRLQGSGSVPNIIKIAPHSEVRLTYLFSYISNGLAEPSRVTTIEANCSALYDIPSQNITNKSSSRIISFKIK</sequence>
<evidence type="ECO:0000313" key="1">
    <source>
        <dbReference type="EMBL" id="RGS31124.1"/>
    </source>
</evidence>
<dbReference type="Proteomes" id="UP000283341">
    <property type="component" value="Unassembled WGS sequence"/>
</dbReference>
<reference evidence="1 2" key="1">
    <citation type="submission" date="2018-08" db="EMBL/GenBank/DDBJ databases">
        <title>A genome reference for cultivated species of the human gut microbiota.</title>
        <authorList>
            <person name="Zou Y."/>
            <person name="Xue W."/>
            <person name="Luo G."/>
        </authorList>
    </citation>
    <scope>NUCLEOTIDE SEQUENCE [LARGE SCALE GENOMIC DNA]</scope>
    <source>
        <strain evidence="1 2">AF22-3AC</strain>
    </source>
</reference>
<dbReference type="EMBL" id="QRVJ01000043">
    <property type="protein sequence ID" value="RGS31124.1"/>
    <property type="molecule type" value="Genomic_DNA"/>
</dbReference>
<organism evidence="1 2">
    <name type="scientific">Bacteroides cellulosilyticus</name>
    <dbReference type="NCBI Taxonomy" id="246787"/>
    <lineage>
        <taxon>Bacteria</taxon>
        <taxon>Pseudomonadati</taxon>
        <taxon>Bacteroidota</taxon>
        <taxon>Bacteroidia</taxon>
        <taxon>Bacteroidales</taxon>
        <taxon>Bacteroidaceae</taxon>
        <taxon>Bacteroides</taxon>
    </lineage>
</organism>
<dbReference type="RefSeq" id="WP_118403989.1">
    <property type="nucleotide sequence ID" value="NZ_JADNFX010000016.1"/>
</dbReference>
<proteinExistence type="predicted"/>
<dbReference type="AlphaFoldDB" id="A0A412I2Q8"/>
<gene>
    <name evidence="1" type="ORF">DWX97_25505</name>
</gene>
<evidence type="ECO:0000313" key="2">
    <source>
        <dbReference type="Proteomes" id="UP000283341"/>
    </source>
</evidence>
<accession>A0A412I2Q8</accession>
<name>A0A412I2Q8_9BACE</name>